<feature type="transmembrane region" description="Helical" evidence="6">
    <location>
        <begin position="74"/>
        <end position="95"/>
    </location>
</feature>
<gene>
    <name evidence="7" type="ORF">EZS27_040264</name>
</gene>
<evidence type="ECO:0000256" key="3">
    <source>
        <dbReference type="ARBA" id="ARBA00022692"/>
    </source>
</evidence>
<evidence type="ECO:0000256" key="4">
    <source>
        <dbReference type="ARBA" id="ARBA00022989"/>
    </source>
</evidence>
<dbReference type="PANTHER" id="PTHR43823">
    <property type="entry name" value="SPORULATION PROTEIN YKVU"/>
    <property type="match status" value="1"/>
</dbReference>
<dbReference type="InterPro" id="IPR002528">
    <property type="entry name" value="MATE_fam"/>
</dbReference>
<sequence>FVMIVMGLNQGMQPIAGYNFGAQLYSRVTRVLKLTIYGATIVMTLCFFMGMFIPKIAVSIFTSDEELIRMAAEGLRLVVIMCPIVGFQMVVSNFFQSIGIAWKAIFLSLTRQVLFLIPFLFVFPRFWGVTGIWISMPAADLVASIFSAIMLGYQYREFKRKASVTLK</sequence>
<keyword evidence="3 6" id="KW-0812">Transmembrane</keyword>
<accession>A0A5J4PFI7</accession>
<dbReference type="AlphaFoldDB" id="A0A5J4PFI7"/>
<dbReference type="GO" id="GO:0015297">
    <property type="term" value="F:antiporter activity"/>
    <property type="evidence" value="ECO:0007669"/>
    <property type="project" value="InterPro"/>
</dbReference>
<dbReference type="PANTHER" id="PTHR43823:SF3">
    <property type="entry name" value="MULTIDRUG EXPORT PROTEIN MEPA"/>
    <property type="match status" value="1"/>
</dbReference>
<organism evidence="7">
    <name type="scientific">termite gut metagenome</name>
    <dbReference type="NCBI Taxonomy" id="433724"/>
    <lineage>
        <taxon>unclassified sequences</taxon>
        <taxon>metagenomes</taxon>
        <taxon>organismal metagenomes</taxon>
    </lineage>
</organism>
<reference evidence="7" key="1">
    <citation type="submission" date="2019-03" db="EMBL/GenBank/DDBJ databases">
        <title>Single cell metagenomics reveals metabolic interactions within the superorganism composed of flagellate Streblomastix strix and complex community of Bacteroidetes bacteria on its surface.</title>
        <authorList>
            <person name="Treitli S.C."/>
            <person name="Kolisko M."/>
            <person name="Husnik F."/>
            <person name="Keeling P."/>
            <person name="Hampl V."/>
        </authorList>
    </citation>
    <scope>NUCLEOTIDE SEQUENCE</scope>
    <source>
        <strain evidence="7">STM</strain>
    </source>
</reference>
<feature type="non-terminal residue" evidence="7">
    <location>
        <position position="1"/>
    </location>
</feature>
<evidence type="ECO:0000256" key="6">
    <source>
        <dbReference type="SAM" id="Phobius"/>
    </source>
</evidence>
<proteinExistence type="predicted"/>
<dbReference type="GO" id="GO:0005886">
    <property type="term" value="C:plasma membrane"/>
    <property type="evidence" value="ECO:0007669"/>
    <property type="project" value="UniProtKB-SubCell"/>
</dbReference>
<dbReference type="EMBL" id="SNRY01008730">
    <property type="protein sequence ID" value="KAA6308062.1"/>
    <property type="molecule type" value="Genomic_DNA"/>
</dbReference>
<comment type="caution">
    <text evidence="7">The sequence shown here is derived from an EMBL/GenBank/DDBJ whole genome shotgun (WGS) entry which is preliminary data.</text>
</comment>
<comment type="subcellular location">
    <subcellularLocation>
        <location evidence="1">Cell membrane</location>
        <topology evidence="1">Multi-pass membrane protein</topology>
    </subcellularLocation>
</comment>
<keyword evidence="4 6" id="KW-1133">Transmembrane helix</keyword>
<feature type="transmembrane region" description="Helical" evidence="6">
    <location>
        <begin position="34"/>
        <end position="54"/>
    </location>
</feature>
<protein>
    <submittedName>
        <fullName evidence="7">Multidrug export protein MepA</fullName>
    </submittedName>
</protein>
<feature type="transmembrane region" description="Helical" evidence="6">
    <location>
        <begin position="132"/>
        <end position="153"/>
    </location>
</feature>
<dbReference type="GO" id="GO:0042910">
    <property type="term" value="F:xenobiotic transmembrane transporter activity"/>
    <property type="evidence" value="ECO:0007669"/>
    <property type="project" value="InterPro"/>
</dbReference>
<keyword evidence="5 6" id="KW-0472">Membrane</keyword>
<feature type="transmembrane region" description="Helical" evidence="6">
    <location>
        <begin position="104"/>
        <end position="126"/>
    </location>
</feature>
<dbReference type="Pfam" id="PF01554">
    <property type="entry name" value="MatE"/>
    <property type="match status" value="1"/>
</dbReference>
<evidence type="ECO:0000256" key="5">
    <source>
        <dbReference type="ARBA" id="ARBA00023136"/>
    </source>
</evidence>
<keyword evidence="2" id="KW-1003">Cell membrane</keyword>
<name>A0A5J4PFI7_9ZZZZ</name>
<evidence type="ECO:0000313" key="7">
    <source>
        <dbReference type="EMBL" id="KAA6308062.1"/>
    </source>
</evidence>
<evidence type="ECO:0000256" key="1">
    <source>
        <dbReference type="ARBA" id="ARBA00004651"/>
    </source>
</evidence>
<evidence type="ECO:0000256" key="2">
    <source>
        <dbReference type="ARBA" id="ARBA00022475"/>
    </source>
</evidence>
<dbReference type="InterPro" id="IPR051327">
    <property type="entry name" value="MATE_MepA_subfamily"/>
</dbReference>